<comment type="similarity">
    <text evidence="1 6 7">Belongs to the ArsC family.</text>
</comment>
<dbReference type="InterPro" id="IPR006660">
    <property type="entry name" value="Arsenate_reductase-like"/>
</dbReference>
<comment type="catalytic activity">
    <reaction evidence="7">
        <text>[glutaredoxin]-dithiol + arsenate + glutathione + H(+) = glutathionyl-S-S-[glutaredoxin] + arsenite + H2O</text>
        <dbReference type="Rhea" id="RHEA:22016"/>
        <dbReference type="Rhea" id="RHEA-COMP:10729"/>
        <dbReference type="Rhea" id="RHEA-COMP:17668"/>
        <dbReference type="ChEBI" id="CHEBI:15377"/>
        <dbReference type="ChEBI" id="CHEBI:15378"/>
        <dbReference type="ChEBI" id="CHEBI:29242"/>
        <dbReference type="ChEBI" id="CHEBI:29950"/>
        <dbReference type="ChEBI" id="CHEBI:48597"/>
        <dbReference type="ChEBI" id="CHEBI:57925"/>
        <dbReference type="ChEBI" id="CHEBI:146199"/>
        <dbReference type="EC" id="1.20.4.1"/>
    </reaction>
</comment>
<dbReference type="InterPro" id="IPR036249">
    <property type="entry name" value="Thioredoxin-like_sf"/>
</dbReference>
<organism evidence="8 9">
    <name type="scientific">Paenalcaligenes hermetiae</name>
    <dbReference type="NCBI Taxonomy" id="1157987"/>
    <lineage>
        <taxon>Bacteria</taxon>
        <taxon>Pseudomonadati</taxon>
        <taxon>Pseudomonadota</taxon>
        <taxon>Betaproteobacteria</taxon>
        <taxon>Burkholderiales</taxon>
        <taxon>Alcaligenaceae</taxon>
        <taxon>Paenalcaligenes</taxon>
    </lineage>
</organism>
<accession>A0ABP9MD76</accession>
<dbReference type="RefSeq" id="WP_345371480.1">
    <property type="nucleotide sequence ID" value="NZ_BAABKD010000011.1"/>
</dbReference>
<keyword evidence="2" id="KW-0059">Arsenical resistance</keyword>
<reference evidence="9" key="1">
    <citation type="journal article" date="2019" name="Int. J. Syst. Evol. Microbiol.">
        <title>The Global Catalogue of Microorganisms (GCM) 10K type strain sequencing project: providing services to taxonomists for standard genome sequencing and annotation.</title>
        <authorList>
            <consortium name="The Broad Institute Genomics Platform"/>
            <consortium name="The Broad Institute Genome Sequencing Center for Infectious Disease"/>
            <person name="Wu L."/>
            <person name="Ma J."/>
        </authorList>
    </citation>
    <scope>NUCLEOTIDE SEQUENCE [LARGE SCALE GENOMIC DNA]</scope>
    <source>
        <strain evidence="9">JCM 18423</strain>
    </source>
</reference>
<dbReference type="InterPro" id="IPR006659">
    <property type="entry name" value="Arsenate_reductase"/>
</dbReference>
<dbReference type="Proteomes" id="UP001500227">
    <property type="component" value="Unassembled WGS sequence"/>
</dbReference>
<evidence type="ECO:0000256" key="7">
    <source>
        <dbReference type="RuleBase" id="RU362029"/>
    </source>
</evidence>
<dbReference type="PANTHER" id="PTHR30041:SF5">
    <property type="entry name" value="ARSENATE REDUCTASE-RELATED"/>
    <property type="match status" value="1"/>
</dbReference>
<evidence type="ECO:0000256" key="6">
    <source>
        <dbReference type="PROSITE-ProRule" id="PRU01282"/>
    </source>
</evidence>
<dbReference type="NCBIfam" id="TIGR00014">
    <property type="entry name" value="arsC"/>
    <property type="match status" value="1"/>
</dbReference>
<comment type="caution">
    <text evidence="8">The sequence shown here is derived from an EMBL/GenBank/DDBJ whole genome shotgun (WGS) entry which is preliminary data.</text>
</comment>
<dbReference type="Pfam" id="PF03960">
    <property type="entry name" value="ArsC"/>
    <property type="match status" value="1"/>
</dbReference>
<dbReference type="EC" id="1.20.4.1" evidence="4 7"/>
<evidence type="ECO:0000313" key="9">
    <source>
        <dbReference type="Proteomes" id="UP001500227"/>
    </source>
</evidence>
<evidence type="ECO:0000256" key="4">
    <source>
        <dbReference type="ARBA" id="ARBA00038969"/>
    </source>
</evidence>
<dbReference type="PANTHER" id="PTHR30041">
    <property type="entry name" value="ARSENATE REDUCTASE"/>
    <property type="match status" value="1"/>
</dbReference>
<sequence length="112" mass="12724">MTKIYHNPRCSKSRAALAYLQEQGLEPEVIEYLKTPLSVEQLNALVAQCDLSVRELVRTNEAPYTDLQLDQADEQQLLEAIAEHPILLNRPLVQTKKGVRLGRPLEAIYDIL</sequence>
<evidence type="ECO:0000256" key="1">
    <source>
        <dbReference type="ARBA" id="ARBA00007198"/>
    </source>
</evidence>
<evidence type="ECO:0000256" key="3">
    <source>
        <dbReference type="ARBA" id="ARBA00023002"/>
    </source>
</evidence>
<dbReference type="SUPFAM" id="SSF52833">
    <property type="entry name" value="Thioredoxin-like"/>
    <property type="match status" value="1"/>
</dbReference>
<evidence type="ECO:0000256" key="5">
    <source>
        <dbReference type="ARBA" id="ARBA00039879"/>
    </source>
</evidence>
<keyword evidence="9" id="KW-1185">Reference proteome</keyword>
<evidence type="ECO:0000256" key="2">
    <source>
        <dbReference type="ARBA" id="ARBA00022849"/>
    </source>
</evidence>
<gene>
    <name evidence="8" type="primary">arsC</name>
    <name evidence="8" type="ORF">GCM10023337_19580</name>
</gene>
<evidence type="ECO:0000313" key="8">
    <source>
        <dbReference type="EMBL" id="GAA5092380.1"/>
    </source>
</evidence>
<name>A0ABP9MD76_9BURK</name>
<dbReference type="CDD" id="cd03034">
    <property type="entry name" value="ArsC_ArsC"/>
    <property type="match status" value="1"/>
</dbReference>
<dbReference type="Gene3D" id="3.40.30.10">
    <property type="entry name" value="Glutaredoxin"/>
    <property type="match status" value="1"/>
</dbReference>
<keyword evidence="3 7" id="KW-0560">Oxidoreductase</keyword>
<protein>
    <recommendedName>
        <fullName evidence="5 7">Arsenate reductase</fullName>
        <ecNumber evidence="4 7">1.20.4.1</ecNumber>
    </recommendedName>
</protein>
<dbReference type="PROSITE" id="PS51353">
    <property type="entry name" value="ARSC"/>
    <property type="match status" value="1"/>
</dbReference>
<proteinExistence type="inferred from homology"/>
<dbReference type="EMBL" id="BAABKD010000011">
    <property type="protein sequence ID" value="GAA5092380.1"/>
    <property type="molecule type" value="Genomic_DNA"/>
</dbReference>